<accession>A0A3M7QZ42</accession>
<protein>
    <submittedName>
        <fullName evidence="1">Uncharacterized protein</fullName>
    </submittedName>
</protein>
<evidence type="ECO:0000313" key="2">
    <source>
        <dbReference type="Proteomes" id="UP000276133"/>
    </source>
</evidence>
<dbReference type="AlphaFoldDB" id="A0A3M7QZ42"/>
<comment type="caution">
    <text evidence="1">The sequence shown here is derived from an EMBL/GenBank/DDBJ whole genome shotgun (WGS) entry which is preliminary data.</text>
</comment>
<dbReference type="Proteomes" id="UP000276133">
    <property type="component" value="Unassembled WGS sequence"/>
</dbReference>
<proteinExistence type="predicted"/>
<keyword evidence="2" id="KW-1185">Reference proteome</keyword>
<dbReference type="EMBL" id="REGN01004716">
    <property type="protein sequence ID" value="RNA16381.1"/>
    <property type="molecule type" value="Genomic_DNA"/>
</dbReference>
<name>A0A3M7QZ42_BRAPC</name>
<evidence type="ECO:0000313" key="1">
    <source>
        <dbReference type="EMBL" id="RNA16381.1"/>
    </source>
</evidence>
<sequence>MKSFVLYTISPLYQSWSKVIVILDSRRLLNKFLTFDQPCLVLMGLVEILGQIQIFNQNYG</sequence>
<gene>
    <name evidence="1" type="ORF">BpHYR1_032747</name>
</gene>
<reference evidence="1 2" key="1">
    <citation type="journal article" date="2018" name="Sci. Rep.">
        <title>Genomic signatures of local adaptation to the degree of environmental predictability in rotifers.</title>
        <authorList>
            <person name="Franch-Gras L."/>
            <person name="Hahn C."/>
            <person name="Garcia-Roger E.M."/>
            <person name="Carmona M.J."/>
            <person name="Serra M."/>
            <person name="Gomez A."/>
        </authorList>
    </citation>
    <scope>NUCLEOTIDE SEQUENCE [LARGE SCALE GENOMIC DNA]</scope>
    <source>
        <strain evidence="1">HYR1</strain>
    </source>
</reference>
<organism evidence="1 2">
    <name type="scientific">Brachionus plicatilis</name>
    <name type="common">Marine rotifer</name>
    <name type="synonym">Brachionus muelleri</name>
    <dbReference type="NCBI Taxonomy" id="10195"/>
    <lineage>
        <taxon>Eukaryota</taxon>
        <taxon>Metazoa</taxon>
        <taxon>Spiralia</taxon>
        <taxon>Gnathifera</taxon>
        <taxon>Rotifera</taxon>
        <taxon>Eurotatoria</taxon>
        <taxon>Monogononta</taxon>
        <taxon>Pseudotrocha</taxon>
        <taxon>Ploima</taxon>
        <taxon>Brachionidae</taxon>
        <taxon>Brachionus</taxon>
    </lineage>
</organism>